<dbReference type="EMBL" id="JAUOEK010000024">
    <property type="protein sequence ID" value="MDO5968429.1"/>
    <property type="molecule type" value="Genomic_DNA"/>
</dbReference>
<reference evidence="2" key="1">
    <citation type="submission" date="2023-07" db="EMBL/GenBank/DDBJ databases">
        <title>Two novel species in the genus Flavivirga.</title>
        <authorList>
            <person name="Kwon K."/>
        </authorList>
    </citation>
    <scope>NUCLEOTIDE SEQUENCE</scope>
    <source>
        <strain evidence="2">KCTC 52353</strain>
    </source>
</reference>
<evidence type="ECO:0000313" key="3">
    <source>
        <dbReference type="Proteomes" id="UP001176883"/>
    </source>
</evidence>
<gene>
    <name evidence="2" type="ORF">Q4Q35_01280</name>
</gene>
<dbReference type="Proteomes" id="UP001176883">
    <property type="component" value="Unassembled WGS sequence"/>
</dbReference>
<evidence type="ECO:0000313" key="2">
    <source>
        <dbReference type="EMBL" id="MDO5968429.1"/>
    </source>
</evidence>
<name>A0ABT8W5P0_9FLAO</name>
<sequence>MNVNLTERCAIVFLNSAEITVLIFCYPVVNRDPFQEMFMKLLEWYNTASQFIVS</sequence>
<protein>
    <submittedName>
        <fullName evidence="2">Uncharacterized protein</fullName>
    </submittedName>
</protein>
<keyword evidence="1" id="KW-0472">Membrane</keyword>
<feature type="transmembrane region" description="Helical" evidence="1">
    <location>
        <begin position="12"/>
        <end position="29"/>
    </location>
</feature>
<organism evidence="2 3">
    <name type="scientific">Flavivirga aquimarina</name>
    <dbReference type="NCBI Taxonomy" id="2027862"/>
    <lineage>
        <taxon>Bacteria</taxon>
        <taxon>Pseudomonadati</taxon>
        <taxon>Bacteroidota</taxon>
        <taxon>Flavobacteriia</taxon>
        <taxon>Flavobacteriales</taxon>
        <taxon>Flavobacteriaceae</taxon>
        <taxon>Flavivirga</taxon>
    </lineage>
</organism>
<dbReference type="RefSeq" id="WP_303276107.1">
    <property type="nucleotide sequence ID" value="NZ_JAUOEK010000024.1"/>
</dbReference>
<comment type="caution">
    <text evidence="2">The sequence shown here is derived from an EMBL/GenBank/DDBJ whole genome shotgun (WGS) entry which is preliminary data.</text>
</comment>
<proteinExistence type="predicted"/>
<accession>A0ABT8W5P0</accession>
<keyword evidence="1" id="KW-0812">Transmembrane</keyword>
<keyword evidence="1" id="KW-1133">Transmembrane helix</keyword>
<keyword evidence="3" id="KW-1185">Reference proteome</keyword>
<evidence type="ECO:0000256" key="1">
    <source>
        <dbReference type="SAM" id="Phobius"/>
    </source>
</evidence>